<dbReference type="Pfam" id="PF06041">
    <property type="entry name" value="DUF924"/>
    <property type="match status" value="1"/>
</dbReference>
<dbReference type="Gene3D" id="1.20.58.320">
    <property type="entry name" value="TPR-like"/>
    <property type="match status" value="1"/>
</dbReference>
<dbReference type="InterPro" id="IPR010323">
    <property type="entry name" value="DUF924"/>
</dbReference>
<dbReference type="OrthoDB" id="7593450at2"/>
<keyword evidence="2" id="KW-1185">Reference proteome</keyword>
<gene>
    <name evidence="1" type="ORF">DBZ36_09300</name>
</gene>
<dbReference type="SUPFAM" id="SSF48452">
    <property type="entry name" value="TPR-like"/>
    <property type="match status" value="1"/>
</dbReference>
<proteinExistence type="predicted"/>
<dbReference type="Gene3D" id="1.25.40.10">
    <property type="entry name" value="Tetratricopeptide repeat domain"/>
    <property type="match status" value="1"/>
</dbReference>
<sequence length="179" mass="20935">MLVQTVIEFWFDEIDPSYWFKKDLEFDALIAERFLEIHQKAVAGELFNWRTSMLGRLAEIIVLDQFSRNIFRDKSHAFSCDPLALCLCQHALELKPELELSQAQIDFLLMPLMHSESIAIHQQYSKIFKKLASSNVQDFELKHRVIIEQFGRYPHRNSILTRPSTAEELAFLKQGNSSF</sequence>
<dbReference type="RefSeq" id="WP_120354670.1">
    <property type="nucleotide sequence ID" value="NZ_RAQO01000005.1"/>
</dbReference>
<dbReference type="InterPro" id="IPR011990">
    <property type="entry name" value="TPR-like_helical_dom_sf"/>
</dbReference>
<dbReference type="Proteomes" id="UP000286482">
    <property type="component" value="Unassembled WGS sequence"/>
</dbReference>
<reference evidence="1 2" key="1">
    <citation type="submission" date="2018-09" db="EMBL/GenBank/DDBJ databases">
        <authorList>
            <person name="Wang Z."/>
        </authorList>
    </citation>
    <scope>NUCLEOTIDE SEQUENCE [LARGE SCALE GENOMIC DNA]</scope>
    <source>
        <strain evidence="1 2">ALS 81</strain>
    </source>
</reference>
<protein>
    <submittedName>
        <fullName evidence="1">DUF924 domain-containing protein</fullName>
    </submittedName>
</protein>
<dbReference type="AlphaFoldDB" id="A0A420ED44"/>
<dbReference type="EMBL" id="RAQO01000005">
    <property type="protein sequence ID" value="RKF18591.1"/>
    <property type="molecule type" value="Genomic_DNA"/>
</dbReference>
<accession>A0A420ED44</accession>
<name>A0A420ED44_9ALTE</name>
<organism evidence="1 2">
    <name type="scientific">Alginatibacterium sediminis</name>
    <dbReference type="NCBI Taxonomy" id="2164068"/>
    <lineage>
        <taxon>Bacteria</taxon>
        <taxon>Pseudomonadati</taxon>
        <taxon>Pseudomonadota</taxon>
        <taxon>Gammaproteobacteria</taxon>
        <taxon>Alteromonadales</taxon>
        <taxon>Alteromonadaceae</taxon>
        <taxon>Alginatibacterium</taxon>
    </lineage>
</organism>
<evidence type="ECO:0000313" key="1">
    <source>
        <dbReference type="EMBL" id="RKF18591.1"/>
    </source>
</evidence>
<evidence type="ECO:0000313" key="2">
    <source>
        <dbReference type="Proteomes" id="UP000286482"/>
    </source>
</evidence>
<comment type="caution">
    <text evidence="1">The sequence shown here is derived from an EMBL/GenBank/DDBJ whole genome shotgun (WGS) entry which is preliminary data.</text>
</comment>